<feature type="region of interest" description="Disordered" evidence="1">
    <location>
        <begin position="359"/>
        <end position="390"/>
    </location>
</feature>
<feature type="region of interest" description="Disordered" evidence="1">
    <location>
        <begin position="331"/>
        <end position="350"/>
    </location>
</feature>
<feature type="compositionally biased region" description="Polar residues" evidence="1">
    <location>
        <begin position="363"/>
        <end position="378"/>
    </location>
</feature>
<evidence type="ECO:0000256" key="1">
    <source>
        <dbReference type="SAM" id="MobiDB-lite"/>
    </source>
</evidence>
<comment type="caution">
    <text evidence="3">The sequence shown here is derived from an EMBL/GenBank/DDBJ whole genome shotgun (WGS) entry which is preliminary data.</text>
</comment>
<proteinExistence type="predicted"/>
<feature type="region of interest" description="Disordered" evidence="1">
    <location>
        <begin position="815"/>
        <end position="842"/>
    </location>
</feature>
<sequence length="952" mass="108734">MRGKKGKIGPTISTCISKLRLTDKRIEKLSVLRRKTNKLGVKSRSKNGKSIESMAKTRRSKKIEQRKREKKAYTAQDWAAPIPSNLVAKLDVPKVKTKYQSYFEFAENPEKKRKKLEFKVTNNVKPPSEYVFVPIGDPALTNACKELSRENEAMVFIVSNCKEDHSKISEHVYRIGFHFKKAVVDEAIDFLGERKLHNPCSQGHIEPIPVTQEEINRQADAAIRDLFPRIPNTDRQVVIEHAFKKGAMYQGEPTVGTQPNIPLSRRVQLAVLAHIRHNHTRYDKLLRETSWINARKAVEPLCLDIILKWRGDEENGRDQMDEILREVVIITDSESENEDDHSSSKIDSSEEEAVLLLSDHSKSNSQPESRNLPQSTFTVPARTARGFSPEISSGRAIPSCSIRKHVLKTRDRRVRRGFKRYQAAWDEAVNRQKKSLGPSFSRLTPEYPSHHRKYFDNKGSHSSLLEPVTKDTSNKIPFYSTEDRLRKIVEETMKPSFSYSIHHDTIPGSMIHRNDIIDYPNYEHLNNFERSIHQKSTAADAAQSKVLPLAVARCGVQDVLVESIEKASDEILSSRTEGEVSDRFNYTSNSRSWQSGVIGQHEALPIRMMPNETRPPRVEEQDYDPFEYVPDSCSQRNGRFRCFDFESIEATSIGTRVPQVEEEVFDRFNSAPKLLSRWSYGTNPNETSLHEVITVDDGSPQAGSRYLTRHLEADRSKMCTYRSHNTFGNPQNNDSNQSATFHDHFKDVTPEYSRFITRKNQGLIHDARAPDLNRISYPETSAYIADTNMNSTPHYGHLKLTEARRIPEPHVEYVDLTSGEPKPMSENSPARGDNMLPSSGYRQLGETDRASFKKYDRSSISPLNPILFEASLPHKSISYRRTEHKLTRVNGLCQYDEKSSCLGNDLTHKYERPNHVFATKRSTKQYGNQPLVNSSTFSTGEGLSLLTLERSR</sequence>
<evidence type="ECO:0000313" key="4">
    <source>
        <dbReference type="Proteomes" id="UP000285405"/>
    </source>
</evidence>
<gene>
    <name evidence="3" type="ORF">GcC1_148008</name>
</gene>
<organism evidence="3 4">
    <name type="scientific">Golovinomyces cichoracearum</name>
    <dbReference type="NCBI Taxonomy" id="62708"/>
    <lineage>
        <taxon>Eukaryota</taxon>
        <taxon>Fungi</taxon>
        <taxon>Dikarya</taxon>
        <taxon>Ascomycota</taxon>
        <taxon>Pezizomycotina</taxon>
        <taxon>Leotiomycetes</taxon>
        <taxon>Erysiphales</taxon>
        <taxon>Erysiphaceae</taxon>
        <taxon>Golovinomyces</taxon>
    </lineage>
</organism>
<reference evidence="3 4" key="1">
    <citation type="journal article" date="2018" name="BMC Genomics">
        <title>Comparative genome analyses reveal sequence features reflecting distinct modes of host-adaptation between dicot and monocot powdery mildew.</title>
        <authorList>
            <person name="Wu Y."/>
            <person name="Ma X."/>
            <person name="Pan Z."/>
            <person name="Kale S.D."/>
            <person name="Song Y."/>
            <person name="King H."/>
            <person name="Zhang Q."/>
            <person name="Presley C."/>
            <person name="Deng X."/>
            <person name="Wei C.I."/>
            <person name="Xiao S."/>
        </authorList>
    </citation>
    <scope>NUCLEOTIDE SEQUENCE [LARGE SCALE GENOMIC DNA]</scope>
    <source>
        <strain evidence="3">UCSC1</strain>
    </source>
</reference>
<feature type="compositionally biased region" description="Basic residues" evidence="1">
    <location>
        <begin position="37"/>
        <end position="47"/>
    </location>
</feature>
<name>A0A420HY48_9PEZI</name>
<evidence type="ECO:0000313" key="3">
    <source>
        <dbReference type="EMBL" id="RKF62312.1"/>
    </source>
</evidence>
<dbReference type="AlphaFoldDB" id="A0A420HY48"/>
<feature type="region of interest" description="Disordered" evidence="1">
    <location>
        <begin position="37"/>
        <end position="69"/>
    </location>
</feature>
<evidence type="ECO:0000259" key="2">
    <source>
        <dbReference type="Pfam" id="PF10056"/>
    </source>
</evidence>
<dbReference type="Proteomes" id="UP000285405">
    <property type="component" value="Unassembled WGS sequence"/>
</dbReference>
<dbReference type="Pfam" id="PF10056">
    <property type="entry name" value="DUF2293"/>
    <property type="match status" value="1"/>
</dbReference>
<dbReference type="EMBL" id="MCBR01014855">
    <property type="protein sequence ID" value="RKF62312.1"/>
    <property type="molecule type" value="Genomic_DNA"/>
</dbReference>
<protein>
    <recommendedName>
        <fullName evidence="2">DUF2293 domain-containing protein</fullName>
    </recommendedName>
</protein>
<feature type="domain" description="DUF2293" evidence="2">
    <location>
        <begin position="222"/>
        <end position="310"/>
    </location>
</feature>
<dbReference type="PANTHER" id="PTHR38113:SF1">
    <property type="entry name" value="DUF2293 DOMAIN-CONTAINING PROTEIN"/>
    <property type="match status" value="1"/>
</dbReference>
<dbReference type="OrthoDB" id="5288828at2759"/>
<dbReference type="PANTHER" id="PTHR38113">
    <property type="match status" value="1"/>
</dbReference>
<dbReference type="InterPro" id="IPR018744">
    <property type="entry name" value="DUF2293"/>
</dbReference>
<accession>A0A420HY48</accession>